<keyword evidence="11" id="KW-0966">Cell projection</keyword>
<proteinExistence type="inferred from homology"/>
<evidence type="ECO:0000256" key="4">
    <source>
        <dbReference type="ARBA" id="ARBA00022475"/>
    </source>
</evidence>
<organism evidence="11 12">
    <name type="scientific">Amnimonas aquatica</name>
    <dbReference type="NCBI Taxonomy" id="2094561"/>
    <lineage>
        <taxon>Bacteria</taxon>
        <taxon>Pseudomonadati</taxon>
        <taxon>Pseudomonadota</taxon>
        <taxon>Gammaproteobacteria</taxon>
        <taxon>Moraxellales</taxon>
        <taxon>Moraxellaceae</taxon>
        <taxon>Amnimonas</taxon>
    </lineage>
</organism>
<keyword evidence="4" id="KW-1003">Cell membrane</keyword>
<keyword evidence="6" id="KW-0812">Transmembrane</keyword>
<dbReference type="PANTHER" id="PTHR35091">
    <property type="entry name" value="FLAGELLAR PROTEIN FLIL"/>
    <property type="match status" value="1"/>
</dbReference>
<keyword evidence="8" id="KW-1133">Transmembrane helix</keyword>
<reference evidence="12" key="1">
    <citation type="submission" date="2018-02" db="EMBL/GenBank/DDBJ databases">
        <title>Genome sequencing of Solimonas sp. HR-BB.</title>
        <authorList>
            <person name="Lee Y."/>
            <person name="Jeon C.O."/>
        </authorList>
    </citation>
    <scope>NUCLEOTIDE SEQUENCE [LARGE SCALE GENOMIC DNA]</scope>
    <source>
        <strain evidence="12">HR-E</strain>
    </source>
</reference>
<keyword evidence="5 10" id="KW-0145">Chemotaxis</keyword>
<dbReference type="AlphaFoldDB" id="A0A2P6ARP1"/>
<dbReference type="EMBL" id="PTQZ01000169">
    <property type="protein sequence ID" value="PQA38264.1"/>
    <property type="molecule type" value="Genomic_DNA"/>
</dbReference>
<keyword evidence="11" id="KW-0969">Cilium</keyword>
<dbReference type="PANTHER" id="PTHR35091:SF2">
    <property type="entry name" value="FLAGELLAR PROTEIN FLIL"/>
    <property type="match status" value="1"/>
</dbReference>
<evidence type="ECO:0000313" key="11">
    <source>
        <dbReference type="EMBL" id="PQA38264.1"/>
    </source>
</evidence>
<keyword evidence="10" id="KW-0997">Cell inner membrane</keyword>
<dbReference type="InterPro" id="IPR005503">
    <property type="entry name" value="FliL"/>
</dbReference>
<comment type="function">
    <text evidence="1 10">Controls the rotational direction of flagella during chemotaxis.</text>
</comment>
<comment type="subcellular location">
    <subcellularLocation>
        <location evidence="10">Cell inner membrane</location>
    </subcellularLocation>
    <subcellularLocation>
        <location evidence="2">Cell membrane</location>
        <topology evidence="2">Single-pass membrane protein</topology>
    </subcellularLocation>
</comment>
<protein>
    <recommendedName>
        <fullName evidence="10">Flagellar protein FliL</fullName>
    </recommendedName>
</protein>
<feature type="non-terminal residue" evidence="11">
    <location>
        <position position="1"/>
    </location>
</feature>
<dbReference type="GO" id="GO:0009425">
    <property type="term" value="C:bacterial-type flagellum basal body"/>
    <property type="evidence" value="ECO:0007669"/>
    <property type="project" value="InterPro"/>
</dbReference>
<evidence type="ECO:0000256" key="5">
    <source>
        <dbReference type="ARBA" id="ARBA00022500"/>
    </source>
</evidence>
<evidence type="ECO:0000256" key="9">
    <source>
        <dbReference type="ARBA" id="ARBA00023136"/>
    </source>
</evidence>
<accession>A0A2P6ARP1</accession>
<dbReference type="Pfam" id="PF03748">
    <property type="entry name" value="FliL"/>
    <property type="match status" value="1"/>
</dbReference>
<comment type="similarity">
    <text evidence="3 10">Belongs to the FliL family.</text>
</comment>
<dbReference type="OrthoDB" id="5616092at2"/>
<evidence type="ECO:0000256" key="10">
    <source>
        <dbReference type="RuleBase" id="RU364125"/>
    </source>
</evidence>
<dbReference type="GO" id="GO:0005886">
    <property type="term" value="C:plasma membrane"/>
    <property type="evidence" value="ECO:0007669"/>
    <property type="project" value="UniProtKB-SubCell"/>
</dbReference>
<name>A0A2P6ARP1_9GAMM</name>
<gene>
    <name evidence="11" type="ORF">C5O18_07200</name>
</gene>
<dbReference type="GO" id="GO:0006935">
    <property type="term" value="P:chemotaxis"/>
    <property type="evidence" value="ECO:0007669"/>
    <property type="project" value="UniProtKB-KW"/>
</dbReference>
<sequence>GGATPAAVSAPAPKVAKDPLYLTIDPAFVVNIRDGARYRFLQVQVDLMSRDAIVIANVEKLMPRLKGELTMLYSALDSEQVHLPEGRQALQKNTLDLLNKVLAEETGRGGVEAVYFSKFVVQ</sequence>
<keyword evidence="12" id="KW-1185">Reference proteome</keyword>
<dbReference type="GO" id="GO:0071978">
    <property type="term" value="P:bacterial-type flagellum-dependent swarming motility"/>
    <property type="evidence" value="ECO:0007669"/>
    <property type="project" value="TreeGrafter"/>
</dbReference>
<evidence type="ECO:0000256" key="6">
    <source>
        <dbReference type="ARBA" id="ARBA00022692"/>
    </source>
</evidence>
<dbReference type="Proteomes" id="UP000243900">
    <property type="component" value="Unassembled WGS sequence"/>
</dbReference>
<evidence type="ECO:0000256" key="7">
    <source>
        <dbReference type="ARBA" id="ARBA00022779"/>
    </source>
</evidence>
<dbReference type="RefSeq" id="WP_105192750.1">
    <property type="nucleotide sequence ID" value="NZ_PTQZ01000169.1"/>
</dbReference>
<comment type="caution">
    <text evidence="11">The sequence shown here is derived from an EMBL/GenBank/DDBJ whole genome shotgun (WGS) entry which is preliminary data.</text>
</comment>
<evidence type="ECO:0000256" key="1">
    <source>
        <dbReference type="ARBA" id="ARBA00002254"/>
    </source>
</evidence>
<keyword evidence="7 10" id="KW-0283">Flagellar rotation</keyword>
<evidence type="ECO:0000256" key="2">
    <source>
        <dbReference type="ARBA" id="ARBA00004162"/>
    </source>
</evidence>
<evidence type="ECO:0000256" key="8">
    <source>
        <dbReference type="ARBA" id="ARBA00022989"/>
    </source>
</evidence>
<keyword evidence="9 10" id="KW-0472">Membrane</keyword>
<evidence type="ECO:0000256" key="3">
    <source>
        <dbReference type="ARBA" id="ARBA00008281"/>
    </source>
</evidence>
<keyword evidence="11" id="KW-0282">Flagellum</keyword>
<evidence type="ECO:0000313" key="12">
    <source>
        <dbReference type="Proteomes" id="UP000243900"/>
    </source>
</evidence>